<comment type="similarity">
    <text evidence="1">Belongs to the TRAFAC class dynamin-like GTPase superfamily. IRG family.</text>
</comment>
<feature type="domain" description="IRG-type G" evidence="3">
    <location>
        <begin position="115"/>
        <end position="179"/>
    </location>
</feature>
<reference evidence="4" key="1">
    <citation type="submission" date="2016-11" db="EMBL/GenBank/DDBJ databases">
        <title>The genome sequence of Colletotrichum cuscutae.</title>
        <authorList>
            <person name="Baroncelli R."/>
        </authorList>
    </citation>
    <scope>NUCLEOTIDE SEQUENCE</scope>
    <source>
        <strain evidence="4">IMI 304802</strain>
    </source>
</reference>
<evidence type="ECO:0000256" key="1">
    <source>
        <dbReference type="ARBA" id="ARBA00005429"/>
    </source>
</evidence>
<dbReference type="PANTHER" id="PTHR14143">
    <property type="entry name" value="INTERFERON-INDUCIBLE GTPASE FAMILY MEMBER"/>
    <property type="match status" value="1"/>
</dbReference>
<comment type="caution">
    <text evidence="4">The sequence shown here is derived from an EMBL/GenBank/DDBJ whole genome shotgun (WGS) entry which is preliminary data.</text>
</comment>
<accession>A0AAI9UGQ7</accession>
<dbReference type="GO" id="GO:0005525">
    <property type="term" value="F:GTP binding"/>
    <property type="evidence" value="ECO:0007669"/>
    <property type="project" value="InterPro"/>
</dbReference>
<dbReference type="PROSITE" id="PS51716">
    <property type="entry name" value="G_IRG"/>
    <property type="match status" value="1"/>
</dbReference>
<keyword evidence="5" id="KW-1185">Reference proteome</keyword>
<dbReference type="Proteomes" id="UP001239213">
    <property type="component" value="Unassembled WGS sequence"/>
</dbReference>
<dbReference type="Gene3D" id="3.40.50.300">
    <property type="entry name" value="P-loop containing nucleotide triphosphate hydrolases"/>
    <property type="match status" value="1"/>
</dbReference>
<dbReference type="PANTHER" id="PTHR14143:SF1">
    <property type="entry name" value="IRG-TYPE G DOMAIN-CONTAINING PROTEIN"/>
    <property type="match status" value="1"/>
</dbReference>
<feature type="region of interest" description="Disordered" evidence="2">
    <location>
        <begin position="1"/>
        <end position="20"/>
    </location>
</feature>
<name>A0AAI9UGQ7_9PEZI</name>
<protein>
    <recommendedName>
        <fullName evidence="3">IRG-type G domain-containing protein</fullName>
    </recommendedName>
</protein>
<evidence type="ECO:0000259" key="3">
    <source>
        <dbReference type="PROSITE" id="PS51716"/>
    </source>
</evidence>
<evidence type="ECO:0000256" key="2">
    <source>
        <dbReference type="SAM" id="MobiDB-lite"/>
    </source>
</evidence>
<proteinExistence type="inferred from homology"/>
<evidence type="ECO:0000313" key="4">
    <source>
        <dbReference type="EMBL" id="KAK1456729.1"/>
    </source>
</evidence>
<organism evidence="4 5">
    <name type="scientific">Colletotrichum cuscutae</name>
    <dbReference type="NCBI Taxonomy" id="1209917"/>
    <lineage>
        <taxon>Eukaryota</taxon>
        <taxon>Fungi</taxon>
        <taxon>Dikarya</taxon>
        <taxon>Ascomycota</taxon>
        <taxon>Pezizomycotina</taxon>
        <taxon>Sordariomycetes</taxon>
        <taxon>Hypocreomycetidae</taxon>
        <taxon>Glomerellales</taxon>
        <taxon>Glomerellaceae</taxon>
        <taxon>Colletotrichum</taxon>
        <taxon>Colletotrichum acutatum species complex</taxon>
    </lineage>
</organism>
<dbReference type="InterPro" id="IPR030385">
    <property type="entry name" value="G_IRG_dom"/>
</dbReference>
<dbReference type="AlphaFoldDB" id="A0AAI9UGQ7"/>
<dbReference type="InterPro" id="IPR007743">
    <property type="entry name" value="Immunity-related_GTPase-like"/>
</dbReference>
<evidence type="ECO:0000313" key="5">
    <source>
        <dbReference type="Proteomes" id="UP001239213"/>
    </source>
</evidence>
<sequence>MTRSRSTSQTRRPKGPGLGYGWDSRRGWQLTFFVLGRTIASLAITPGMAAAAAATAIAAASAAALGAAAIGPTVWATAFVSKTLWDWATTSGENSKTISSELIVQEKATAGLSSGTAHVAICGPAGSGKSSVINSLRGLRNNHPEAARVGTVETTTVGLEVQFDRGIQSTTQGPIRGPI</sequence>
<dbReference type="Pfam" id="PF05049">
    <property type="entry name" value="IIGP"/>
    <property type="match status" value="1"/>
</dbReference>
<feature type="compositionally biased region" description="Low complexity" evidence="2">
    <location>
        <begin position="1"/>
        <end position="10"/>
    </location>
</feature>
<gene>
    <name evidence="4" type="ORF">CCUS01_09893</name>
</gene>
<dbReference type="SUPFAM" id="SSF52540">
    <property type="entry name" value="P-loop containing nucleoside triphosphate hydrolases"/>
    <property type="match status" value="1"/>
</dbReference>
<dbReference type="EMBL" id="MPDP01000284">
    <property type="protein sequence ID" value="KAK1456729.1"/>
    <property type="molecule type" value="Genomic_DNA"/>
</dbReference>
<dbReference type="InterPro" id="IPR027417">
    <property type="entry name" value="P-loop_NTPase"/>
</dbReference>
<dbReference type="GO" id="GO:0016020">
    <property type="term" value="C:membrane"/>
    <property type="evidence" value="ECO:0007669"/>
    <property type="project" value="InterPro"/>
</dbReference>